<reference evidence="11" key="1">
    <citation type="submission" date="2012-12" db="EMBL/GenBank/DDBJ databases">
        <authorList>
            <person name="Hellsten U."/>
            <person name="Grimwood J."/>
            <person name="Chapman J.A."/>
            <person name="Shapiro H."/>
            <person name="Aerts A."/>
            <person name="Otillar R.P."/>
            <person name="Terry A.Y."/>
            <person name="Boore J.L."/>
            <person name="Simakov O."/>
            <person name="Marletaz F."/>
            <person name="Cho S.-J."/>
            <person name="Edsinger-Gonzales E."/>
            <person name="Havlak P."/>
            <person name="Kuo D.-H."/>
            <person name="Larsson T."/>
            <person name="Lv J."/>
            <person name="Arendt D."/>
            <person name="Savage R."/>
            <person name="Osoegawa K."/>
            <person name="de Jong P."/>
            <person name="Lindberg D.R."/>
            <person name="Seaver E.C."/>
            <person name="Weisblat D.A."/>
            <person name="Putnam N.H."/>
            <person name="Grigoriev I.V."/>
            <person name="Rokhsar D.S."/>
        </authorList>
    </citation>
    <scope>NUCLEOTIDE SEQUENCE</scope>
</reference>
<name>T1ED13_HELRO</name>
<organism evidence="10 11">
    <name type="scientific">Helobdella robusta</name>
    <name type="common">Californian leech</name>
    <dbReference type="NCBI Taxonomy" id="6412"/>
    <lineage>
        <taxon>Eukaryota</taxon>
        <taxon>Metazoa</taxon>
        <taxon>Spiralia</taxon>
        <taxon>Lophotrochozoa</taxon>
        <taxon>Annelida</taxon>
        <taxon>Clitellata</taxon>
        <taxon>Hirudinea</taxon>
        <taxon>Rhynchobdellida</taxon>
        <taxon>Glossiphoniidae</taxon>
        <taxon>Helobdella</taxon>
    </lineage>
</organism>
<evidence type="ECO:0000259" key="8">
    <source>
        <dbReference type="Pfam" id="PF12832"/>
    </source>
</evidence>
<dbReference type="FunCoup" id="T1ED13">
    <property type="interactions" value="158"/>
</dbReference>
<dbReference type="PANTHER" id="PTHR16172">
    <property type="entry name" value="MAJOR FACILITATOR SUPERFAMILY DOMAIN-CONTAINING PROTEIN 6-LIKE"/>
    <property type="match status" value="1"/>
</dbReference>
<evidence type="ECO:0000313" key="10">
    <source>
        <dbReference type="EnsemblMetazoa" id="HelroP100690"/>
    </source>
</evidence>
<dbReference type="Gene3D" id="1.20.1250.20">
    <property type="entry name" value="MFS general substrate transporter like domains"/>
    <property type="match status" value="2"/>
</dbReference>
<keyword evidence="11" id="KW-1185">Reference proteome</keyword>
<dbReference type="Pfam" id="PF12832">
    <property type="entry name" value="MFS_1_like"/>
    <property type="match status" value="1"/>
</dbReference>
<feature type="transmembrane region" description="Helical" evidence="7">
    <location>
        <begin position="517"/>
        <end position="536"/>
    </location>
</feature>
<keyword evidence="4 7" id="KW-1133">Transmembrane helix</keyword>
<comment type="similarity">
    <text evidence="2">Belongs to the major facilitator superfamily. MFSD6 family.</text>
</comment>
<dbReference type="Proteomes" id="UP000015101">
    <property type="component" value="Unassembled WGS sequence"/>
</dbReference>
<protein>
    <recommendedName>
        <fullName evidence="8">Major facilitator superfamily associated domain-containing protein</fullName>
    </recommendedName>
</protein>
<reference evidence="9 11" key="2">
    <citation type="journal article" date="2013" name="Nature">
        <title>Insights into bilaterian evolution from three spiralian genomes.</title>
        <authorList>
            <person name="Simakov O."/>
            <person name="Marletaz F."/>
            <person name="Cho S.J."/>
            <person name="Edsinger-Gonzales E."/>
            <person name="Havlak P."/>
            <person name="Hellsten U."/>
            <person name="Kuo D.H."/>
            <person name="Larsson T."/>
            <person name="Lv J."/>
            <person name="Arendt D."/>
            <person name="Savage R."/>
            <person name="Osoegawa K."/>
            <person name="de Jong P."/>
            <person name="Grimwood J."/>
            <person name="Chapman J.A."/>
            <person name="Shapiro H."/>
            <person name="Aerts A."/>
            <person name="Otillar R.P."/>
            <person name="Terry A.Y."/>
            <person name="Boore J.L."/>
            <person name="Grigoriev I.V."/>
            <person name="Lindberg D.R."/>
            <person name="Seaver E.C."/>
            <person name="Weisblat D.A."/>
            <person name="Putnam N.H."/>
            <person name="Rokhsar D.S."/>
        </authorList>
    </citation>
    <scope>NUCLEOTIDE SEQUENCE</scope>
</reference>
<feature type="transmembrane region" description="Helical" evidence="7">
    <location>
        <begin position="491"/>
        <end position="511"/>
    </location>
</feature>
<dbReference type="GO" id="GO:0016020">
    <property type="term" value="C:membrane"/>
    <property type="evidence" value="ECO:0000318"/>
    <property type="project" value="GO_Central"/>
</dbReference>
<dbReference type="EnsemblMetazoa" id="HelroT100690">
    <property type="protein sequence ID" value="HelroP100690"/>
    <property type="gene ID" value="HelroG100690"/>
</dbReference>
<dbReference type="eggNOG" id="KOG3762">
    <property type="taxonomic scope" value="Eukaryota"/>
</dbReference>
<feature type="transmembrane region" description="Helical" evidence="7">
    <location>
        <begin position="248"/>
        <end position="267"/>
    </location>
</feature>
<sequence>MSPVQTGFLIGLRPFVELFAGPFWGELAERYKKWKMIMIGSLACWIIFTDCLAFIQPPANSCLIHNGTNIFVAKPYTISGLKFEDMDRRDFGENEIGQDHDEPFDATKNTQQKFYQFKHFPYPAIDIPGISPLPLNHKHIANLEEGDVRDLVSPPLSAVVYKLQDVRSVFLILLILQIIGEFLSTPAITLADTATLGYLDGQTENYGKQRIYGSLGWAVAMFFVGIALDHSNIFSRHPCGTEHLVDRNYMTCYAVFGALMFCALISATQFKFREADSPIQTLQLQQIKSKVLLNDQSTMSNNLLASQQQQSFNPTSNEPKQPMNKPSPLTYIPRGKPGQVGTLPHWITVLKMFAPIQFSSVFFLLWFSGFGVGLVFAFLFWHLQDLGGSPTLFGLASVVNHLSELGAFLFIKKIVAKFGHINVIYAGLLANVVRFLCISYLGNAWLVLPLEFLQGLTHASVWAAGVSYMTQTIPDEYKPTAQLILQSVHLAVGRGCGTVIGGIFISSFGTASVFRGYGVTCLIVGLGYFALNFFFISKLPPIVGAPQVTNEMDTDPYLAPHGVPGSAVTASASSTKLNQQASSNMFGNNISNDYYTGPPYDHNDNVANNTFQQNNIGNYPPTNNPYITEPQQMTQGIYRPAGNQWRQ</sequence>
<feature type="transmembrane region" description="Helical" evidence="7">
    <location>
        <begin position="361"/>
        <end position="381"/>
    </location>
</feature>
<dbReference type="InParanoid" id="T1ED13"/>
<dbReference type="GeneID" id="20194465"/>
<comment type="subcellular location">
    <subcellularLocation>
        <location evidence="1">Membrane</location>
        <topology evidence="1">Multi-pass membrane protein</topology>
    </subcellularLocation>
</comment>
<keyword evidence="3 7" id="KW-0812">Transmembrane</keyword>
<evidence type="ECO:0000256" key="6">
    <source>
        <dbReference type="SAM" id="MobiDB-lite"/>
    </source>
</evidence>
<dbReference type="EMBL" id="AMQM01005104">
    <property type="status" value="NOT_ANNOTATED_CDS"/>
    <property type="molecule type" value="Genomic_DNA"/>
</dbReference>
<dbReference type="CTD" id="20194465"/>
<accession>T1ED13</accession>
<dbReference type="STRING" id="6412.T1ED13"/>
<evidence type="ECO:0000256" key="3">
    <source>
        <dbReference type="ARBA" id="ARBA00022692"/>
    </source>
</evidence>
<dbReference type="AlphaFoldDB" id="T1ED13"/>
<dbReference type="KEGG" id="hro:HELRODRAFT_100690"/>
<feature type="transmembrane region" description="Helical" evidence="7">
    <location>
        <begin position="211"/>
        <end position="228"/>
    </location>
</feature>
<evidence type="ECO:0000256" key="2">
    <source>
        <dbReference type="ARBA" id="ARBA00005241"/>
    </source>
</evidence>
<dbReference type="RefSeq" id="XP_009020665.1">
    <property type="nucleotide sequence ID" value="XM_009022417.1"/>
</dbReference>
<gene>
    <name evidence="10" type="primary">20194465</name>
    <name evidence="9" type="ORF">HELRODRAFT_100690</name>
</gene>
<evidence type="ECO:0000256" key="5">
    <source>
        <dbReference type="ARBA" id="ARBA00023136"/>
    </source>
</evidence>
<dbReference type="SUPFAM" id="SSF103473">
    <property type="entry name" value="MFS general substrate transporter"/>
    <property type="match status" value="1"/>
</dbReference>
<dbReference type="HOGENOM" id="CLU_013133_2_1_1"/>
<feature type="transmembrane region" description="Helical" evidence="7">
    <location>
        <begin position="423"/>
        <end position="446"/>
    </location>
</feature>
<evidence type="ECO:0000313" key="11">
    <source>
        <dbReference type="Proteomes" id="UP000015101"/>
    </source>
</evidence>
<dbReference type="InterPro" id="IPR036259">
    <property type="entry name" value="MFS_trans_sf"/>
</dbReference>
<dbReference type="InterPro" id="IPR024989">
    <property type="entry name" value="MFS_assoc_dom"/>
</dbReference>
<feature type="transmembrane region" description="Helical" evidence="7">
    <location>
        <begin position="169"/>
        <end position="190"/>
    </location>
</feature>
<evidence type="ECO:0000256" key="4">
    <source>
        <dbReference type="ARBA" id="ARBA00022989"/>
    </source>
</evidence>
<evidence type="ECO:0000256" key="7">
    <source>
        <dbReference type="SAM" id="Phobius"/>
    </source>
</evidence>
<proteinExistence type="inferred from homology"/>
<evidence type="ECO:0000313" key="9">
    <source>
        <dbReference type="EMBL" id="ESO01429.1"/>
    </source>
</evidence>
<feature type="transmembrane region" description="Helical" evidence="7">
    <location>
        <begin position="393"/>
        <end position="411"/>
    </location>
</feature>
<feature type="domain" description="Major facilitator superfamily associated" evidence="8">
    <location>
        <begin position="2"/>
        <end position="515"/>
    </location>
</feature>
<reference evidence="10" key="3">
    <citation type="submission" date="2015-06" db="UniProtKB">
        <authorList>
            <consortium name="EnsemblMetazoa"/>
        </authorList>
    </citation>
    <scope>IDENTIFICATION</scope>
</reference>
<dbReference type="OMA" id="LMLLYHG"/>
<keyword evidence="5 7" id="KW-0472">Membrane</keyword>
<feature type="transmembrane region" description="Helical" evidence="7">
    <location>
        <begin position="36"/>
        <end position="55"/>
    </location>
</feature>
<dbReference type="OrthoDB" id="5989317at2759"/>
<dbReference type="EMBL" id="KB096785">
    <property type="protein sequence ID" value="ESO01429.1"/>
    <property type="molecule type" value="Genomic_DNA"/>
</dbReference>
<dbReference type="PANTHER" id="PTHR16172:SF2">
    <property type="entry name" value="MAJOR FACILITATOR SUPERFAMILY DOMAIN-CONTAINING PROTEIN 6"/>
    <property type="match status" value="1"/>
</dbReference>
<dbReference type="CDD" id="cd17335">
    <property type="entry name" value="MFS_MFSD6"/>
    <property type="match status" value="1"/>
</dbReference>
<feature type="region of interest" description="Disordered" evidence="6">
    <location>
        <begin position="308"/>
        <end position="331"/>
    </location>
</feature>
<evidence type="ECO:0000256" key="1">
    <source>
        <dbReference type="ARBA" id="ARBA00004141"/>
    </source>
</evidence>
<dbReference type="InterPro" id="IPR051717">
    <property type="entry name" value="MFS_MFSD6"/>
</dbReference>